<dbReference type="PANTHER" id="PTHR46060:SF1">
    <property type="entry name" value="MARINER MOS1 TRANSPOSASE-LIKE PROTEIN"/>
    <property type="match status" value="1"/>
</dbReference>
<protein>
    <submittedName>
        <fullName evidence="2">Putative FLJ37770 protein</fullName>
    </submittedName>
</protein>
<evidence type="ECO:0000256" key="1">
    <source>
        <dbReference type="SAM" id="MobiDB-lite"/>
    </source>
</evidence>
<accession>A0A2J7QGK7</accession>
<evidence type="ECO:0000313" key="3">
    <source>
        <dbReference type="Proteomes" id="UP000235965"/>
    </source>
</evidence>
<feature type="region of interest" description="Disordered" evidence="1">
    <location>
        <begin position="51"/>
        <end position="75"/>
    </location>
</feature>
<dbReference type="GO" id="GO:0008190">
    <property type="term" value="F:eukaryotic initiation factor 4E binding"/>
    <property type="evidence" value="ECO:0007669"/>
    <property type="project" value="InterPro"/>
</dbReference>
<dbReference type="InterPro" id="IPR008606">
    <property type="entry name" value="EIF4EBP"/>
</dbReference>
<name>A0A2J7QGK7_9NEOP</name>
<comment type="caution">
    <text evidence="2">The sequence shown here is derived from an EMBL/GenBank/DDBJ whole genome shotgun (WGS) entry which is preliminary data.</text>
</comment>
<dbReference type="InterPro" id="IPR052709">
    <property type="entry name" value="Transposase-MT_Hybrid"/>
</dbReference>
<dbReference type="OrthoDB" id="19729at2759"/>
<dbReference type="PANTHER" id="PTHR46060">
    <property type="entry name" value="MARINER MOS1 TRANSPOSASE-LIKE PROTEIN"/>
    <property type="match status" value="1"/>
</dbReference>
<proteinExistence type="predicted"/>
<keyword evidence="3" id="KW-1185">Reference proteome</keyword>
<evidence type="ECO:0000313" key="2">
    <source>
        <dbReference type="EMBL" id="PNF27719.1"/>
    </source>
</evidence>
<dbReference type="EMBL" id="NEVH01014361">
    <property type="protein sequence ID" value="PNF27719.1"/>
    <property type="molecule type" value="Genomic_DNA"/>
</dbReference>
<feature type="compositionally biased region" description="Basic and acidic residues" evidence="1">
    <location>
        <begin position="52"/>
        <end position="62"/>
    </location>
</feature>
<dbReference type="Proteomes" id="UP000235965">
    <property type="component" value="Unassembled WGS sequence"/>
</dbReference>
<feature type="region of interest" description="Disordered" evidence="1">
    <location>
        <begin position="204"/>
        <end position="226"/>
    </location>
</feature>
<dbReference type="STRING" id="105785.A0A2J7QGK7"/>
<gene>
    <name evidence="2" type="primary">YK006</name>
    <name evidence="2" type="ORF">B7P43_G12777</name>
</gene>
<dbReference type="AlphaFoldDB" id="A0A2J7QGK7"/>
<dbReference type="InParanoid" id="A0A2J7QGK7"/>
<sequence length="226" mass="25934">MSDKILEQRINIAFCVKIGNSASETLAQLTVAYGEYPLKKSSLFERHRRLREGRESVQDDPRSGQPETQRTDANVDRVGALVRSDRRLGVRLIAEDLDMNKETLRHIITEDLGMRQISAKMVPRILTDDQKQRRIHISSDLIHNAEMFDRVIAVRKRGTRIVYERAFLMQLRNSPIARTPPKNYPNFPASLMKGVDIPKENANIIPSPTKKDAVSEEPQDQFQMEI</sequence>
<dbReference type="Pfam" id="PF05456">
    <property type="entry name" value="eIF_4EBP"/>
    <property type="match status" value="1"/>
</dbReference>
<dbReference type="GO" id="GO:0045947">
    <property type="term" value="P:negative regulation of translational initiation"/>
    <property type="evidence" value="ECO:0007669"/>
    <property type="project" value="InterPro"/>
</dbReference>
<reference evidence="2 3" key="1">
    <citation type="submission" date="2017-12" db="EMBL/GenBank/DDBJ databases">
        <title>Hemimetabolous genomes reveal molecular basis of termite eusociality.</title>
        <authorList>
            <person name="Harrison M.C."/>
            <person name="Jongepier E."/>
            <person name="Robertson H.M."/>
            <person name="Arning N."/>
            <person name="Bitard-Feildel T."/>
            <person name="Chao H."/>
            <person name="Childers C.P."/>
            <person name="Dinh H."/>
            <person name="Doddapaneni H."/>
            <person name="Dugan S."/>
            <person name="Gowin J."/>
            <person name="Greiner C."/>
            <person name="Han Y."/>
            <person name="Hu H."/>
            <person name="Hughes D.S.T."/>
            <person name="Huylmans A.-K."/>
            <person name="Kemena C."/>
            <person name="Kremer L.P.M."/>
            <person name="Lee S.L."/>
            <person name="Lopez-Ezquerra A."/>
            <person name="Mallet L."/>
            <person name="Monroy-Kuhn J.M."/>
            <person name="Moser A."/>
            <person name="Murali S.C."/>
            <person name="Muzny D.M."/>
            <person name="Otani S."/>
            <person name="Piulachs M.-D."/>
            <person name="Poelchau M."/>
            <person name="Qu J."/>
            <person name="Schaub F."/>
            <person name="Wada-Katsumata A."/>
            <person name="Worley K.C."/>
            <person name="Xie Q."/>
            <person name="Ylla G."/>
            <person name="Poulsen M."/>
            <person name="Gibbs R.A."/>
            <person name="Schal C."/>
            <person name="Richards S."/>
            <person name="Belles X."/>
            <person name="Korb J."/>
            <person name="Bornberg-Bauer E."/>
        </authorList>
    </citation>
    <scope>NUCLEOTIDE SEQUENCE [LARGE SCALE GENOMIC DNA]</scope>
    <source>
        <tissue evidence="2">Whole body</tissue>
    </source>
</reference>
<organism evidence="2 3">
    <name type="scientific">Cryptotermes secundus</name>
    <dbReference type="NCBI Taxonomy" id="105785"/>
    <lineage>
        <taxon>Eukaryota</taxon>
        <taxon>Metazoa</taxon>
        <taxon>Ecdysozoa</taxon>
        <taxon>Arthropoda</taxon>
        <taxon>Hexapoda</taxon>
        <taxon>Insecta</taxon>
        <taxon>Pterygota</taxon>
        <taxon>Neoptera</taxon>
        <taxon>Polyneoptera</taxon>
        <taxon>Dictyoptera</taxon>
        <taxon>Blattodea</taxon>
        <taxon>Blattoidea</taxon>
        <taxon>Termitoidae</taxon>
        <taxon>Kalotermitidae</taxon>
        <taxon>Cryptotermitinae</taxon>
        <taxon>Cryptotermes</taxon>
    </lineage>
</organism>